<accession>A0AAV9CPE5</accession>
<protein>
    <submittedName>
        <fullName evidence="2">Uncharacterized protein</fullName>
    </submittedName>
</protein>
<feature type="compositionally biased region" description="Basic and acidic residues" evidence="1">
    <location>
        <begin position="698"/>
        <end position="707"/>
    </location>
</feature>
<keyword evidence="3" id="KW-1185">Reference proteome</keyword>
<feature type="region of interest" description="Disordered" evidence="1">
    <location>
        <begin position="624"/>
        <end position="672"/>
    </location>
</feature>
<organism evidence="2 3">
    <name type="scientific">Acorus calamus</name>
    <name type="common">Sweet flag</name>
    <dbReference type="NCBI Taxonomy" id="4465"/>
    <lineage>
        <taxon>Eukaryota</taxon>
        <taxon>Viridiplantae</taxon>
        <taxon>Streptophyta</taxon>
        <taxon>Embryophyta</taxon>
        <taxon>Tracheophyta</taxon>
        <taxon>Spermatophyta</taxon>
        <taxon>Magnoliopsida</taxon>
        <taxon>Liliopsida</taxon>
        <taxon>Acoraceae</taxon>
        <taxon>Acorus</taxon>
    </lineage>
</organism>
<feature type="compositionally biased region" description="Polar residues" evidence="1">
    <location>
        <begin position="326"/>
        <end position="347"/>
    </location>
</feature>
<feature type="compositionally biased region" description="Basic residues" evidence="1">
    <location>
        <begin position="975"/>
        <end position="986"/>
    </location>
</feature>
<feature type="compositionally biased region" description="Low complexity" evidence="1">
    <location>
        <begin position="1023"/>
        <end position="1032"/>
    </location>
</feature>
<evidence type="ECO:0000313" key="2">
    <source>
        <dbReference type="EMBL" id="KAK1290567.1"/>
    </source>
</evidence>
<reference evidence="2" key="1">
    <citation type="journal article" date="2023" name="Nat. Commun.">
        <title>Diploid and tetraploid genomes of Acorus and the evolution of monocots.</title>
        <authorList>
            <person name="Ma L."/>
            <person name="Liu K.W."/>
            <person name="Li Z."/>
            <person name="Hsiao Y.Y."/>
            <person name="Qi Y."/>
            <person name="Fu T."/>
            <person name="Tang G.D."/>
            <person name="Zhang D."/>
            <person name="Sun W.H."/>
            <person name="Liu D.K."/>
            <person name="Li Y."/>
            <person name="Chen G.Z."/>
            <person name="Liu X.D."/>
            <person name="Liao X.Y."/>
            <person name="Jiang Y.T."/>
            <person name="Yu X."/>
            <person name="Hao Y."/>
            <person name="Huang J."/>
            <person name="Zhao X.W."/>
            <person name="Ke S."/>
            <person name="Chen Y.Y."/>
            <person name="Wu W.L."/>
            <person name="Hsu J.L."/>
            <person name="Lin Y.F."/>
            <person name="Huang M.D."/>
            <person name="Li C.Y."/>
            <person name="Huang L."/>
            <person name="Wang Z.W."/>
            <person name="Zhao X."/>
            <person name="Zhong W.Y."/>
            <person name="Peng D.H."/>
            <person name="Ahmad S."/>
            <person name="Lan S."/>
            <person name="Zhang J.S."/>
            <person name="Tsai W.C."/>
            <person name="Van de Peer Y."/>
            <person name="Liu Z.J."/>
        </authorList>
    </citation>
    <scope>NUCLEOTIDE SEQUENCE</scope>
    <source>
        <strain evidence="2">CP</strain>
    </source>
</reference>
<feature type="compositionally biased region" description="Basic and acidic residues" evidence="1">
    <location>
        <begin position="1"/>
        <end position="12"/>
    </location>
</feature>
<sequence length="1032" mass="113382">MSHYPPRPEDPQLHQQQQHGGGGGPPPWPYQGQQQQQPYQQQQQQYHQTSQWISQQPLPPPPPLPPTHPMPPSPYQSATPFPPYPPPPTHYRYPPPPLPHAPPPPPLQHHQLHHGFPPPPSNQSWAHPTWAHQQGWEYPDRNLPHNNEEDWAAKARAWAAAKSSNESHTQSQYTPIGRMEEHGHIYHDPYQQAATSGFADSQQSTYPGLNQQHLPVSAGSSPRPVMNHAQESSFTSSVPSSSYVVDGHANIGARGGSLTADTNFNSSPQANRQMVPSNYQQEVSSSYSYMPGSRQAGPQNGSFALPPIVPGHEQLHSKLTLPARGQSVSVEQQDYSRGNLYSESNSDLSDRPLEFEKRPTLDPDPRTQTSHTYFDPAGVRGVDHIPATSSVHAWTPPIAPGVFSSPISPVPSGTQFDASFIPPTAMPLHPGTNFGRISGPNFQPVTTPFGMGTGVLLHPAAAFPGEANGAYSLSERPKKAAVPNWLREEIIKKKAVIASSIQDNPTEDDYQSLEVGNTDKSSRKVDQAYSNRSNEDDDNEEDIETTRTAAINQEIKRVLTEILLKVTDELFDEIATKVVSEDDPGSGDDQVIKSAKVKVSLPPVSTTPRTSMQVSVPAIVKDTRADGDDESSNPSSPGNLLGLANYASDDEENESSVMQSNRSKNDITPEQVLKESYSNVINGMETENSQPNETQQHGGEKDDRSDISRAGPAMASENHSASLSIVHGKMERITPAARTVYHQENAKSPNASRGDLGSHKNEVPSSSLKVKHSQGFIDTNVSEGKTVGAIPERVCVESVDGISAMVDSQIGEARTMSDASNGHQSRESIIHKDIDGEKQSSVVKADQKYSDGRQADDKSLMKGNKNERNSYDPGVKQVENERQPESKKGFNHEVVKDNRQDSGKDKRTVSKVDNDKKRERPRGEKEGLSVQRVGRDSQKSKVHRSPSPGTRGRSKRDNSIGSRGSGSGDESSKNARTRKPHSHKRNLSPSPSRGQKRQVSRSPHRKHSQRRHSPFPSHEVRSRSSTPSRRRR</sequence>
<feature type="region of interest" description="Disordered" evidence="1">
    <location>
        <begin position="745"/>
        <end position="774"/>
    </location>
</feature>
<feature type="compositionally biased region" description="Polar residues" evidence="1">
    <location>
        <begin position="655"/>
        <end position="668"/>
    </location>
</feature>
<feature type="region of interest" description="Disordered" evidence="1">
    <location>
        <begin position="1"/>
        <end position="144"/>
    </location>
</feature>
<feature type="compositionally biased region" description="Basic and acidic residues" evidence="1">
    <location>
        <begin position="845"/>
        <end position="870"/>
    </location>
</feature>
<dbReference type="EMBL" id="JAUJYO010000018">
    <property type="protein sequence ID" value="KAK1290567.1"/>
    <property type="molecule type" value="Genomic_DNA"/>
</dbReference>
<name>A0AAV9CPE5_ACOCL</name>
<feature type="compositionally biased region" description="Basic and acidic residues" evidence="1">
    <location>
        <begin position="348"/>
        <end position="365"/>
    </location>
</feature>
<feature type="region of interest" description="Disordered" evidence="1">
    <location>
        <begin position="684"/>
        <end position="719"/>
    </location>
</feature>
<feature type="region of interest" description="Disordered" evidence="1">
    <location>
        <begin position="503"/>
        <end position="543"/>
    </location>
</feature>
<comment type="caution">
    <text evidence="2">The sequence shown here is derived from an EMBL/GenBank/DDBJ whole genome shotgun (WGS) entry which is preliminary data.</text>
</comment>
<feature type="compositionally biased region" description="Basic and acidic residues" evidence="1">
    <location>
        <begin position="878"/>
        <end position="939"/>
    </location>
</feature>
<dbReference type="AlphaFoldDB" id="A0AAV9CPE5"/>
<evidence type="ECO:0000313" key="3">
    <source>
        <dbReference type="Proteomes" id="UP001180020"/>
    </source>
</evidence>
<feature type="compositionally biased region" description="Polar residues" evidence="1">
    <location>
        <begin position="684"/>
        <end position="697"/>
    </location>
</feature>
<reference evidence="2" key="2">
    <citation type="submission" date="2023-06" db="EMBL/GenBank/DDBJ databases">
        <authorList>
            <person name="Ma L."/>
            <person name="Liu K.-W."/>
            <person name="Li Z."/>
            <person name="Hsiao Y.-Y."/>
            <person name="Qi Y."/>
            <person name="Fu T."/>
            <person name="Tang G."/>
            <person name="Zhang D."/>
            <person name="Sun W.-H."/>
            <person name="Liu D.-K."/>
            <person name="Li Y."/>
            <person name="Chen G.-Z."/>
            <person name="Liu X.-D."/>
            <person name="Liao X.-Y."/>
            <person name="Jiang Y.-T."/>
            <person name="Yu X."/>
            <person name="Hao Y."/>
            <person name="Huang J."/>
            <person name="Zhao X.-W."/>
            <person name="Ke S."/>
            <person name="Chen Y.-Y."/>
            <person name="Wu W.-L."/>
            <person name="Hsu J.-L."/>
            <person name="Lin Y.-F."/>
            <person name="Huang M.-D."/>
            <person name="Li C.-Y."/>
            <person name="Huang L."/>
            <person name="Wang Z.-W."/>
            <person name="Zhao X."/>
            <person name="Zhong W.-Y."/>
            <person name="Peng D.-H."/>
            <person name="Ahmad S."/>
            <person name="Lan S."/>
            <person name="Zhang J.-S."/>
            <person name="Tsai W.-C."/>
            <person name="Van De Peer Y."/>
            <person name="Liu Z.-J."/>
        </authorList>
    </citation>
    <scope>NUCLEOTIDE SEQUENCE</scope>
    <source>
        <strain evidence="2">CP</strain>
        <tissue evidence="2">Leaves</tissue>
    </source>
</reference>
<feature type="compositionally biased region" description="Basic residues" evidence="1">
    <location>
        <begin position="994"/>
        <end position="1013"/>
    </location>
</feature>
<proteinExistence type="predicted"/>
<feature type="region of interest" description="Disordered" evidence="1">
    <location>
        <begin position="830"/>
        <end position="1032"/>
    </location>
</feature>
<dbReference type="Proteomes" id="UP001180020">
    <property type="component" value="Unassembled WGS sequence"/>
</dbReference>
<gene>
    <name evidence="2" type="ORF">QJS10_CPB18g00694</name>
</gene>
<feature type="compositionally biased region" description="Low complexity" evidence="1">
    <location>
        <begin position="30"/>
        <end position="48"/>
    </location>
</feature>
<feature type="compositionally biased region" description="Polar residues" evidence="1">
    <location>
        <begin position="259"/>
        <end position="288"/>
    </location>
</feature>
<evidence type="ECO:0000256" key="1">
    <source>
        <dbReference type="SAM" id="MobiDB-lite"/>
    </source>
</evidence>
<feature type="region of interest" description="Disordered" evidence="1">
    <location>
        <begin position="256"/>
        <end position="378"/>
    </location>
</feature>
<feature type="compositionally biased region" description="Pro residues" evidence="1">
    <location>
        <begin position="57"/>
        <end position="107"/>
    </location>
</feature>